<dbReference type="InterPro" id="IPR018691">
    <property type="entry name" value="DUF2188"/>
</dbReference>
<feature type="compositionally biased region" description="Basic and acidic residues" evidence="1">
    <location>
        <begin position="52"/>
        <end position="77"/>
    </location>
</feature>
<feature type="region of interest" description="Disordered" evidence="1">
    <location>
        <begin position="1"/>
        <end position="24"/>
    </location>
</feature>
<accession>A0AAU7KG33</accession>
<dbReference type="Pfam" id="PF09954">
    <property type="entry name" value="DUF2188"/>
    <property type="match status" value="1"/>
</dbReference>
<dbReference type="RefSeq" id="WP_348827105.1">
    <property type="nucleotide sequence ID" value="NZ_CP098827.1"/>
</dbReference>
<dbReference type="AlphaFoldDB" id="A0AAU7KG33"/>
<gene>
    <name evidence="2" type="ORF">NFG58_18030</name>
</gene>
<evidence type="ECO:0000256" key="1">
    <source>
        <dbReference type="SAM" id="MobiDB-lite"/>
    </source>
</evidence>
<proteinExistence type="predicted"/>
<reference evidence="2" key="1">
    <citation type="submission" date="2022-06" db="EMBL/GenBank/DDBJ databases">
        <title>A novel DMS-producing enzyme.</title>
        <authorList>
            <person name="Zhang Y."/>
        </authorList>
    </citation>
    <scope>NUCLEOTIDE SEQUENCE</scope>
    <source>
        <strain evidence="2">RT37</strain>
    </source>
</reference>
<organism evidence="2">
    <name type="scientific">Halomonas sp. RT37</name>
    <dbReference type="NCBI Taxonomy" id="2950872"/>
    <lineage>
        <taxon>Bacteria</taxon>
        <taxon>Pseudomonadati</taxon>
        <taxon>Pseudomonadota</taxon>
        <taxon>Gammaproteobacteria</taxon>
        <taxon>Oceanospirillales</taxon>
        <taxon>Halomonadaceae</taxon>
        <taxon>Halomonas</taxon>
    </lineage>
</organism>
<protein>
    <submittedName>
        <fullName evidence="2">DUF2188 domain-containing protein</fullName>
    </submittedName>
</protein>
<feature type="region of interest" description="Disordered" evidence="1">
    <location>
        <begin position="38"/>
        <end position="77"/>
    </location>
</feature>
<sequence length="77" mass="8536">MVRKTHHVVPNADGGWDIKKGGGKKSIKHFSLKSDAVDHGRGISKNQGSEFVIHKKDGKIQNPDSHGRDPFPPRDKK</sequence>
<dbReference type="EMBL" id="CP098827">
    <property type="protein sequence ID" value="XBO70486.1"/>
    <property type="molecule type" value="Genomic_DNA"/>
</dbReference>
<name>A0AAU7KG33_9GAMM</name>
<evidence type="ECO:0000313" key="2">
    <source>
        <dbReference type="EMBL" id="XBO70486.1"/>
    </source>
</evidence>